<protein>
    <recommendedName>
        <fullName evidence="7">ABC3 transporter permease C-terminal domain-containing protein</fullName>
    </recommendedName>
</protein>
<dbReference type="OrthoDB" id="386933at2"/>
<dbReference type="RefSeq" id="WP_069116875.1">
    <property type="nucleotide sequence ID" value="NZ_CP017015.1"/>
</dbReference>
<evidence type="ECO:0000256" key="3">
    <source>
        <dbReference type="ARBA" id="ARBA00022692"/>
    </source>
</evidence>
<evidence type="ECO:0000256" key="5">
    <source>
        <dbReference type="ARBA" id="ARBA00023136"/>
    </source>
</evidence>
<feature type="domain" description="ABC3 transporter permease C-terminal" evidence="7">
    <location>
        <begin position="674"/>
        <end position="791"/>
    </location>
</feature>
<keyword evidence="2" id="KW-1003">Cell membrane</keyword>
<evidence type="ECO:0000313" key="9">
    <source>
        <dbReference type="Proteomes" id="UP000094378"/>
    </source>
</evidence>
<feature type="transmembrane region" description="Helical" evidence="6">
    <location>
        <begin position="837"/>
        <end position="857"/>
    </location>
</feature>
<proteinExistence type="predicted"/>
<feature type="transmembrane region" description="Helical" evidence="6">
    <location>
        <begin position="1480"/>
        <end position="1501"/>
    </location>
</feature>
<feature type="transmembrane region" description="Helical" evidence="6">
    <location>
        <begin position="1385"/>
        <end position="1412"/>
    </location>
</feature>
<feature type="transmembrane region" description="Helical" evidence="6">
    <location>
        <begin position="770"/>
        <end position="789"/>
    </location>
</feature>
<dbReference type="EMBL" id="CP017015">
    <property type="protein sequence ID" value="AOG60722.1"/>
    <property type="molecule type" value="Genomic_DNA"/>
</dbReference>
<dbReference type="KEGG" id="shj:SHELI_v1c07730"/>
<sequence>MLLFKNGIKQLLKDWWQFLIYLSLISIAVLFTSAFGIVSTNLVKNNNSLTKNFNGYDYTYKFTSSAYNSNDTQTVSPFFAFSNDYLTSWKWSDSTKTDKVELKNNFPTLTIGGDDSVLLPFEFNSKIDSTTKSSTYDSSVYWVNDVDGDIYKNMRLNFGFGDLEGYTKGNNASKPKYSYLPSAEESILNLTDDQKINDYVAKKRFGRFYRFNEKSSKFQNSLIGQLYKKNNNFKDELSTQQRKTALNIFDYMFYLNISSMTGAIKNFIINNAISKYSLEQLKEADTVKKINLFVNGDETTWSKPSKTEDEFIKNGFNGRIGNLLDPVSEGNSKDEETPSKYFFVDTKSLNRDPKKDSPTRSDKKLWDSNEIGSYGSYLLKNYESSYLYDTSTNTNNYFLNDGTILKSKNLFNSYYNLVSDLTNFDLRYTNEVVMWDTRGKYRYISSYYSYQDIENQTTSTRFNNEDLYTIYEYNNTSTTNSGKNNDLLTKQTFMTTYGYYSSNNLSLGSEYQIVPGVGEDFKLRLDAVGVDALNIYPTIYDEDVLTNQDTDAIFYLNTEMFRTLFNASSSGQSYIENTKFQDVSKVYMKYRGNSGDINSDKSLYQLFAADNILGLKEASQKINDYAQNGWVDTAFDYSKVSRLAPLSFDDTAVFNMRSTFFGQASGMFLTLSLSFCIVLLSVILFITYNITKKFLNAQKSQIGNLKALGVSSSRIIISFIIFLSLPIILMVPIGWGLSIALQKPLLNIFGIYFNIENSVIFDYKFLAIEWIVFAVLAIGLIWMIAYRMVRKNALSLMQPSSSNKPNIFITKLFNKFTPKKFTSRIRASLITLSIRDLFTFAFVITISTIILMFSATVPNSLSSMSKKYFNAINYNNDYTYSNIVSNNPFTKYNWRQSDGDQAKFNDANSLFSSYKKTSDGKYLSLLDANGWESYRDYNNFFETIITQHALGLNGYLLSTGILDKVIDASNKLYENGNKSVETKVKQLTCSVLPQLFNQPAIEDTTGSNAKQIVEGCIKSITNNTIPSVIKQRWEDDNNKFLNFSFAFNTISYDNSKDEIYTNVNAYDDGNHALKIYGLNEKSAVKNINLEHRDDLYKNYNDDESSVDVLINEATRLKGYKVGDKINLNFSTQELNYIDANGNYDTLSNNFDWYYQGKEINLNEVDLGHFAYYSQNNNQKLYYIENNEYKEFGDLSKVALKVKESSKINSELLNKTNNEYESLFGKKMDGDMIYPFEIRTWNNEENRYNDVGIMDLASGTNSWWNMALENGLLASTSKTKTIVGNIVDVEHVYDSPKVYMDQRKLNKALGYQNYDSLLNNSNVNIWSNAKMSREDEPSDRYDRSIFKFMQANNTTTNASKYMSDAVGYTDYINLKKDAMSNLLKSVISIAIVFISISMVVGIIIIYVITDIFIGKYKSFMNYMRILGYTLREINSIVLWIFLPITFIFAALAIGLTAGIMFGVVPSLLLTIEIAIPFVIDWYVYLAIFGVAVAIFIIAYLIILRSLFKTNLAAFTGTTSQ</sequence>
<keyword evidence="5 6" id="KW-0472">Membrane</keyword>
<accession>A0A1B3SLC7</accession>
<keyword evidence="9" id="KW-1185">Reference proteome</keyword>
<dbReference type="PATRIC" id="fig|216938.3.peg.786"/>
<keyword evidence="4 6" id="KW-1133">Transmembrane helix</keyword>
<dbReference type="GO" id="GO:0005886">
    <property type="term" value="C:plasma membrane"/>
    <property type="evidence" value="ECO:0007669"/>
    <property type="project" value="UniProtKB-SubCell"/>
</dbReference>
<evidence type="ECO:0000259" key="7">
    <source>
        <dbReference type="Pfam" id="PF02687"/>
    </source>
</evidence>
<dbReference type="InterPro" id="IPR038766">
    <property type="entry name" value="Membrane_comp_ABC_pdt"/>
</dbReference>
<feature type="domain" description="ABC3 transporter permease C-terminal" evidence="7">
    <location>
        <begin position="1390"/>
        <end position="1509"/>
    </location>
</feature>
<dbReference type="Proteomes" id="UP000094378">
    <property type="component" value="Chromosome"/>
</dbReference>
<dbReference type="PANTHER" id="PTHR30287">
    <property type="entry name" value="MEMBRANE COMPONENT OF PREDICTED ABC SUPERFAMILY METABOLITE UPTAKE TRANSPORTER"/>
    <property type="match status" value="1"/>
</dbReference>
<evidence type="ECO:0000256" key="1">
    <source>
        <dbReference type="ARBA" id="ARBA00004651"/>
    </source>
</evidence>
<evidence type="ECO:0000313" key="8">
    <source>
        <dbReference type="EMBL" id="AOG60722.1"/>
    </source>
</evidence>
<keyword evidence="3 6" id="KW-0812">Transmembrane</keyword>
<dbReference type="InterPro" id="IPR003838">
    <property type="entry name" value="ABC3_permease_C"/>
</dbReference>
<reference evidence="8 9" key="1">
    <citation type="submission" date="2016-08" db="EMBL/GenBank/DDBJ databases">
        <title>Complete genome sequence of Spiroplasma helicoides TABS-2 (DSM 22551).</title>
        <authorList>
            <person name="Shen W.-Y."/>
            <person name="Lo W.-S."/>
            <person name="Lai Y.-C."/>
            <person name="Kuo C.-H."/>
        </authorList>
    </citation>
    <scope>NUCLEOTIDE SEQUENCE [LARGE SCALE GENOMIC DNA]</scope>
    <source>
        <strain evidence="8 9">TABS-2</strain>
    </source>
</reference>
<comment type="subcellular location">
    <subcellularLocation>
        <location evidence="1">Cell membrane</location>
        <topology evidence="1">Multi-pass membrane protein</topology>
    </subcellularLocation>
</comment>
<feature type="transmembrane region" description="Helical" evidence="6">
    <location>
        <begin position="18"/>
        <end position="38"/>
    </location>
</feature>
<feature type="transmembrane region" description="Helical" evidence="6">
    <location>
        <begin position="666"/>
        <end position="690"/>
    </location>
</feature>
<feature type="transmembrane region" description="Helical" evidence="6">
    <location>
        <begin position="715"/>
        <end position="737"/>
    </location>
</feature>
<evidence type="ECO:0000256" key="4">
    <source>
        <dbReference type="ARBA" id="ARBA00022989"/>
    </source>
</evidence>
<dbReference type="Pfam" id="PF02687">
    <property type="entry name" value="FtsX"/>
    <property type="match status" value="2"/>
</dbReference>
<name>A0A1B3SLC7_9MOLU</name>
<dbReference type="PANTHER" id="PTHR30287:SF2">
    <property type="entry name" value="BLL1001 PROTEIN"/>
    <property type="match status" value="1"/>
</dbReference>
<evidence type="ECO:0000256" key="2">
    <source>
        <dbReference type="ARBA" id="ARBA00022475"/>
    </source>
</evidence>
<feature type="transmembrane region" description="Helical" evidence="6">
    <location>
        <begin position="1432"/>
        <end position="1460"/>
    </location>
</feature>
<gene>
    <name evidence="8" type="ORF">SHELI_v1c07730</name>
</gene>
<evidence type="ECO:0000256" key="6">
    <source>
        <dbReference type="SAM" id="Phobius"/>
    </source>
</evidence>
<organism evidence="8 9">
    <name type="scientific">Spiroplasma helicoides</name>
    <dbReference type="NCBI Taxonomy" id="216938"/>
    <lineage>
        <taxon>Bacteria</taxon>
        <taxon>Bacillati</taxon>
        <taxon>Mycoplasmatota</taxon>
        <taxon>Mollicutes</taxon>
        <taxon>Entomoplasmatales</taxon>
        <taxon>Spiroplasmataceae</taxon>
        <taxon>Spiroplasma</taxon>
    </lineage>
</organism>
<dbReference type="STRING" id="216938.SHELI_v1c07730"/>